<keyword evidence="10 12" id="KW-0472">Membrane</keyword>
<comment type="subcellular location">
    <subcellularLocation>
        <location evidence="1">Cell membrane</location>
        <topology evidence="1">Multi-pass membrane protein</topology>
    </subcellularLocation>
</comment>
<evidence type="ECO:0000256" key="3">
    <source>
        <dbReference type="ARBA" id="ARBA00022670"/>
    </source>
</evidence>
<keyword evidence="7 11" id="KW-0862">Zinc</keyword>
<accession>A0A844G8I5</accession>
<evidence type="ECO:0000256" key="5">
    <source>
        <dbReference type="ARBA" id="ARBA00022723"/>
    </source>
</evidence>
<comment type="cofactor">
    <cofactor evidence="11">
        <name>Zn(2+)</name>
        <dbReference type="ChEBI" id="CHEBI:29105"/>
    </cofactor>
    <text evidence="11">Binds 1 zinc ion per subunit.</text>
</comment>
<feature type="domain" description="Peptidase M48" evidence="13">
    <location>
        <begin position="113"/>
        <end position="339"/>
    </location>
</feature>
<dbReference type="EMBL" id="VUNS01000023">
    <property type="protein sequence ID" value="MST98738.1"/>
    <property type="molecule type" value="Genomic_DNA"/>
</dbReference>
<evidence type="ECO:0000256" key="6">
    <source>
        <dbReference type="ARBA" id="ARBA00022801"/>
    </source>
</evidence>
<organism evidence="14 15">
    <name type="scientific">Victivallis lenta</name>
    <dbReference type="NCBI Taxonomy" id="2606640"/>
    <lineage>
        <taxon>Bacteria</taxon>
        <taxon>Pseudomonadati</taxon>
        <taxon>Lentisphaerota</taxon>
        <taxon>Lentisphaeria</taxon>
        <taxon>Victivallales</taxon>
        <taxon>Victivallaceae</taxon>
        <taxon>Victivallis</taxon>
    </lineage>
</organism>
<dbReference type="GO" id="GO:0006508">
    <property type="term" value="P:proteolysis"/>
    <property type="evidence" value="ECO:0007669"/>
    <property type="project" value="UniProtKB-KW"/>
</dbReference>
<evidence type="ECO:0000313" key="15">
    <source>
        <dbReference type="Proteomes" id="UP000435649"/>
    </source>
</evidence>
<feature type="transmembrane region" description="Helical" evidence="12">
    <location>
        <begin position="72"/>
        <end position="91"/>
    </location>
</feature>
<protein>
    <submittedName>
        <fullName evidence="14">M48 family metalloprotease</fullName>
    </submittedName>
</protein>
<comment type="caution">
    <text evidence="14">The sequence shown here is derived from an EMBL/GenBank/DDBJ whole genome shotgun (WGS) entry which is preliminary data.</text>
</comment>
<dbReference type="InterPro" id="IPR050083">
    <property type="entry name" value="HtpX_protease"/>
</dbReference>
<dbReference type="Proteomes" id="UP000435649">
    <property type="component" value="Unassembled WGS sequence"/>
</dbReference>
<evidence type="ECO:0000256" key="11">
    <source>
        <dbReference type="RuleBase" id="RU003983"/>
    </source>
</evidence>
<keyword evidence="2" id="KW-1003">Cell membrane</keyword>
<evidence type="ECO:0000256" key="4">
    <source>
        <dbReference type="ARBA" id="ARBA00022692"/>
    </source>
</evidence>
<feature type="transmembrane region" description="Helical" evidence="12">
    <location>
        <begin position="38"/>
        <end position="60"/>
    </location>
</feature>
<reference evidence="14 15" key="1">
    <citation type="submission" date="2019-08" db="EMBL/GenBank/DDBJ databases">
        <title>In-depth cultivation of the pig gut microbiome towards novel bacterial diversity and tailored functional studies.</title>
        <authorList>
            <person name="Wylensek D."/>
            <person name="Hitch T.C.A."/>
            <person name="Clavel T."/>
        </authorList>
    </citation>
    <scope>NUCLEOTIDE SEQUENCE [LARGE SCALE GENOMIC DNA]</scope>
    <source>
        <strain evidence="14 15">BBE-744-WT-12</strain>
    </source>
</reference>
<keyword evidence="5" id="KW-0479">Metal-binding</keyword>
<dbReference type="Gene3D" id="3.30.2010.10">
    <property type="entry name" value="Metalloproteases ('zincins'), catalytic domain"/>
    <property type="match status" value="1"/>
</dbReference>
<keyword evidence="3 11" id="KW-0645">Protease</keyword>
<sequence>MKSTSTENPISSEVVSDKFDMSTIRSAPPQPKLWKQIVFLYFLTGFGIIFPILLVVRILSENHDFTISIGRAIIVFGVPICLVIALIKLWFSVDIIKKQLGVKLLDKDTTNPKELWLIDLITALSKKANLPNVPLIGIYESGELNAFAAGPTRSRAMVAFSSGILEQMEQPQLAAVAAHEVGHIASGDMLSMQIVQGVIWGSALIGNLVGNSIKMFFEQTRTKKSEYKGFEKLDQQMKDLKYDFFGENILGTCITSFGNIVSLAFSRHREFKADNFSATMTSPLLMSSALQYLLNDQKAGTTTQANSPYAALMISAPEGWADWLSTHPSLERRIEHLKSFQADVLHVPEAIVPEQKK</sequence>
<evidence type="ECO:0000256" key="2">
    <source>
        <dbReference type="ARBA" id="ARBA00022475"/>
    </source>
</evidence>
<name>A0A844G8I5_9BACT</name>
<dbReference type="Pfam" id="PF01435">
    <property type="entry name" value="Peptidase_M48"/>
    <property type="match status" value="1"/>
</dbReference>
<keyword evidence="15" id="KW-1185">Reference proteome</keyword>
<evidence type="ECO:0000256" key="8">
    <source>
        <dbReference type="ARBA" id="ARBA00022989"/>
    </source>
</evidence>
<dbReference type="GO" id="GO:0004222">
    <property type="term" value="F:metalloendopeptidase activity"/>
    <property type="evidence" value="ECO:0007669"/>
    <property type="project" value="InterPro"/>
</dbReference>
<keyword evidence="8 12" id="KW-1133">Transmembrane helix</keyword>
<dbReference type="AlphaFoldDB" id="A0A844G8I5"/>
<dbReference type="PANTHER" id="PTHR43221">
    <property type="entry name" value="PROTEASE HTPX"/>
    <property type="match status" value="1"/>
</dbReference>
<evidence type="ECO:0000256" key="7">
    <source>
        <dbReference type="ARBA" id="ARBA00022833"/>
    </source>
</evidence>
<evidence type="ECO:0000256" key="10">
    <source>
        <dbReference type="ARBA" id="ARBA00023136"/>
    </source>
</evidence>
<dbReference type="PANTHER" id="PTHR43221:SF1">
    <property type="entry name" value="PROTEASE HTPX"/>
    <property type="match status" value="1"/>
</dbReference>
<dbReference type="RefSeq" id="WP_154419704.1">
    <property type="nucleotide sequence ID" value="NZ_VUNS01000023.1"/>
</dbReference>
<evidence type="ECO:0000313" key="14">
    <source>
        <dbReference type="EMBL" id="MST98738.1"/>
    </source>
</evidence>
<gene>
    <name evidence="14" type="ORF">FYJ85_16990</name>
</gene>
<comment type="similarity">
    <text evidence="11">Belongs to the peptidase M48 family.</text>
</comment>
<evidence type="ECO:0000256" key="1">
    <source>
        <dbReference type="ARBA" id="ARBA00004651"/>
    </source>
</evidence>
<keyword evidence="4 12" id="KW-0812">Transmembrane</keyword>
<dbReference type="GO" id="GO:0046872">
    <property type="term" value="F:metal ion binding"/>
    <property type="evidence" value="ECO:0007669"/>
    <property type="project" value="UniProtKB-KW"/>
</dbReference>
<evidence type="ECO:0000256" key="12">
    <source>
        <dbReference type="SAM" id="Phobius"/>
    </source>
</evidence>
<proteinExistence type="inferred from homology"/>
<evidence type="ECO:0000256" key="9">
    <source>
        <dbReference type="ARBA" id="ARBA00023049"/>
    </source>
</evidence>
<keyword evidence="6 11" id="KW-0378">Hydrolase</keyword>
<evidence type="ECO:0000259" key="13">
    <source>
        <dbReference type="Pfam" id="PF01435"/>
    </source>
</evidence>
<dbReference type="GO" id="GO:0005886">
    <property type="term" value="C:plasma membrane"/>
    <property type="evidence" value="ECO:0007669"/>
    <property type="project" value="UniProtKB-SubCell"/>
</dbReference>
<keyword evidence="9 11" id="KW-0482">Metalloprotease</keyword>
<dbReference type="InterPro" id="IPR001915">
    <property type="entry name" value="Peptidase_M48"/>
</dbReference>